<keyword evidence="2" id="KW-1185">Reference proteome</keyword>
<accession>A0ACB8TRV9</accession>
<organism evidence="1 2">
    <name type="scientific">Irpex rosettiformis</name>
    <dbReference type="NCBI Taxonomy" id="378272"/>
    <lineage>
        <taxon>Eukaryota</taxon>
        <taxon>Fungi</taxon>
        <taxon>Dikarya</taxon>
        <taxon>Basidiomycota</taxon>
        <taxon>Agaricomycotina</taxon>
        <taxon>Agaricomycetes</taxon>
        <taxon>Polyporales</taxon>
        <taxon>Irpicaceae</taxon>
        <taxon>Irpex</taxon>
    </lineage>
</organism>
<reference evidence="1" key="1">
    <citation type="journal article" date="2021" name="Environ. Microbiol.">
        <title>Gene family expansions and transcriptome signatures uncover fungal adaptations to wood decay.</title>
        <authorList>
            <person name="Hage H."/>
            <person name="Miyauchi S."/>
            <person name="Viragh M."/>
            <person name="Drula E."/>
            <person name="Min B."/>
            <person name="Chaduli D."/>
            <person name="Navarro D."/>
            <person name="Favel A."/>
            <person name="Norest M."/>
            <person name="Lesage-Meessen L."/>
            <person name="Balint B."/>
            <person name="Merenyi Z."/>
            <person name="de Eugenio L."/>
            <person name="Morin E."/>
            <person name="Martinez A.T."/>
            <person name="Baldrian P."/>
            <person name="Stursova M."/>
            <person name="Martinez M.J."/>
            <person name="Novotny C."/>
            <person name="Magnuson J.K."/>
            <person name="Spatafora J.W."/>
            <person name="Maurice S."/>
            <person name="Pangilinan J."/>
            <person name="Andreopoulos W."/>
            <person name="LaButti K."/>
            <person name="Hundley H."/>
            <person name="Na H."/>
            <person name="Kuo A."/>
            <person name="Barry K."/>
            <person name="Lipzen A."/>
            <person name="Henrissat B."/>
            <person name="Riley R."/>
            <person name="Ahrendt S."/>
            <person name="Nagy L.G."/>
            <person name="Grigoriev I.V."/>
            <person name="Martin F."/>
            <person name="Rosso M.N."/>
        </authorList>
    </citation>
    <scope>NUCLEOTIDE SEQUENCE</scope>
    <source>
        <strain evidence="1">CBS 384.51</strain>
    </source>
</reference>
<proteinExistence type="predicted"/>
<name>A0ACB8TRV9_9APHY</name>
<evidence type="ECO:0000313" key="2">
    <source>
        <dbReference type="Proteomes" id="UP001055072"/>
    </source>
</evidence>
<evidence type="ECO:0000313" key="1">
    <source>
        <dbReference type="EMBL" id="KAI0084728.1"/>
    </source>
</evidence>
<protein>
    <submittedName>
        <fullName evidence="1">Uncharacterized protein</fullName>
    </submittedName>
</protein>
<sequence length="366" mass="39966">MSPPGLSHSPLTLATNRLTSIASHIRTDAEKLKVIVLRDMGPDVMPLLYDRPELNVVMWPHDKACKRQWILENVPGASGILATIVDKIKAGPSLRVISTMSVGYEHIDVQTAAQRDIKVGYTPDVLTEAVADISVMLALMASRNGRQGIEFVGRGEWPHWAPYTLCGPQLSTNPITQTRTAGFIGFGRISQATLSRLIPFGFTNCIFTSSPTSKSNPQVEEELRKKFNLRSLRRGTLDDVARGSDVVFVLAPGGPQTYYIVNEDFLRKMKKTAVLVNTARGTLVDSDALAKALREGWIWGAGVDVVEGEPDVGIDHPLVKEPRCVIVPHIGSATNETRLTMASLAAKNLIAGLFNEPMPVPLQLNK</sequence>
<gene>
    <name evidence="1" type="ORF">BDY19DRAFT_1025355</name>
</gene>
<dbReference type="Proteomes" id="UP001055072">
    <property type="component" value="Unassembled WGS sequence"/>
</dbReference>
<comment type="caution">
    <text evidence="1">The sequence shown here is derived from an EMBL/GenBank/DDBJ whole genome shotgun (WGS) entry which is preliminary data.</text>
</comment>
<dbReference type="EMBL" id="MU274939">
    <property type="protein sequence ID" value="KAI0084728.1"/>
    <property type="molecule type" value="Genomic_DNA"/>
</dbReference>